<keyword evidence="1" id="KW-0285">Flavoprotein</keyword>
<dbReference type="SUPFAM" id="SSF51395">
    <property type="entry name" value="FMN-linked oxidoreductases"/>
    <property type="match status" value="1"/>
</dbReference>
<proteinExistence type="predicted"/>
<sequence>MMRNLDKSISINGLTLKNRLVMPPMATSSANDGEVSQRILDYYDKKTKGGYIGLVITEHSYIDIQGMANPKQMSVAKDSDIKGLKQLVNIIHNNGSKAFAQINHAGSMARGTGLPTVSASNTIPITMKESNIEIPEELSKEQIQYIVKRFADAARRVKLAGFDGVEIHSAHAYLLNQFYSPITNHRTDEYTGTTLEGRLRIHKEVIEAVRSEVGEDFPIALRLGGCDYMAGGSTIEDSIKASQMLESYGVDILDITGGINRYMIPWNKEPGYFSDMTEHIMEKVSIPVILTGGITNAMDAEKLLQLNKADLIGVGRAILKDDSWAKNAMEQK</sequence>
<evidence type="ECO:0000313" key="4">
    <source>
        <dbReference type="EMBL" id="EDS17890.1"/>
    </source>
</evidence>
<dbReference type="InterPro" id="IPR001155">
    <property type="entry name" value="OxRdtase_FMN_N"/>
</dbReference>
<keyword evidence="2" id="KW-0560">Oxidoreductase</keyword>
<dbReference type="PANTHER" id="PTHR43656:SF2">
    <property type="entry name" value="BINDING OXIDOREDUCTASE, PUTATIVE (AFU_ORTHOLOGUE AFUA_2G08260)-RELATED"/>
    <property type="match status" value="1"/>
</dbReference>
<dbReference type="CDD" id="cd02803">
    <property type="entry name" value="OYE_like_FMN_family"/>
    <property type="match status" value="1"/>
</dbReference>
<dbReference type="Pfam" id="PF00724">
    <property type="entry name" value="Oxidored_FMN"/>
    <property type="match status" value="1"/>
</dbReference>
<dbReference type="InterPro" id="IPR051799">
    <property type="entry name" value="NADH_flavin_oxidoreductase"/>
</dbReference>
<dbReference type="GO" id="GO:0016491">
    <property type="term" value="F:oxidoreductase activity"/>
    <property type="evidence" value="ECO:0007669"/>
    <property type="project" value="UniProtKB-KW"/>
</dbReference>
<reference evidence="4" key="2">
    <citation type="submission" date="2014-06" db="EMBL/GenBank/DDBJ databases">
        <title>Draft genome sequence of Clostridium ramosum(DSM 1402).</title>
        <authorList>
            <person name="Sudarsanam P."/>
            <person name="Ley R."/>
            <person name="Guruge J."/>
            <person name="Turnbaugh P.J."/>
            <person name="Mahowald M."/>
            <person name="Liep D."/>
            <person name="Gordon J."/>
        </authorList>
    </citation>
    <scope>NUCLEOTIDE SEQUENCE</scope>
    <source>
        <strain evidence="4">DSM 1402</strain>
    </source>
</reference>
<evidence type="ECO:0000256" key="1">
    <source>
        <dbReference type="ARBA" id="ARBA00022630"/>
    </source>
</evidence>
<evidence type="ECO:0000256" key="2">
    <source>
        <dbReference type="ARBA" id="ARBA00023002"/>
    </source>
</evidence>
<dbReference type="EMBL" id="ABFX02000008">
    <property type="protein sequence ID" value="EDS17890.1"/>
    <property type="molecule type" value="Genomic_DNA"/>
</dbReference>
<feature type="domain" description="NADH:flavin oxidoreductase/NADH oxidase N-terminal" evidence="3">
    <location>
        <begin position="8"/>
        <end position="330"/>
    </location>
</feature>
<dbReference type="Proteomes" id="UP000005798">
    <property type="component" value="Unassembled WGS sequence"/>
</dbReference>
<dbReference type="Gene3D" id="3.20.20.70">
    <property type="entry name" value="Aldolase class I"/>
    <property type="match status" value="1"/>
</dbReference>
<accession>B0N7V2</accession>
<keyword evidence="5" id="KW-1185">Reference proteome</keyword>
<evidence type="ECO:0000259" key="3">
    <source>
        <dbReference type="Pfam" id="PF00724"/>
    </source>
</evidence>
<dbReference type="AlphaFoldDB" id="B0N7V2"/>
<evidence type="ECO:0000313" key="5">
    <source>
        <dbReference type="Proteomes" id="UP000005798"/>
    </source>
</evidence>
<dbReference type="PANTHER" id="PTHR43656">
    <property type="entry name" value="BINDING OXIDOREDUCTASE, PUTATIVE (AFU_ORTHOLOGUE AFUA_2G08260)-RELATED"/>
    <property type="match status" value="1"/>
</dbReference>
<gene>
    <name evidence="4" type="ORF">CLORAM_02685</name>
</gene>
<dbReference type="HOGENOM" id="CLU_012153_2_3_9"/>
<protein>
    <submittedName>
        <fullName evidence="4">Oxidoreductase, FAD/FMN-binding protein</fullName>
    </submittedName>
</protein>
<reference evidence="4" key="1">
    <citation type="submission" date="2007-11" db="EMBL/GenBank/DDBJ databases">
        <authorList>
            <person name="Fulton L."/>
            <person name="Clifton S."/>
            <person name="Fulton B."/>
            <person name="Xu J."/>
            <person name="Minx P."/>
            <person name="Pepin K.H."/>
            <person name="Johnson M."/>
            <person name="Thiruvilangam P."/>
            <person name="Bhonagiri V."/>
            <person name="Nash W.E."/>
            <person name="Mardis E.R."/>
            <person name="Wilson R.K."/>
        </authorList>
    </citation>
    <scope>NUCLEOTIDE SEQUENCE [LARGE SCALE GENOMIC DNA]</scope>
    <source>
        <strain evidence="4">DSM 1402</strain>
    </source>
</reference>
<name>B0N7V2_9FIRM</name>
<dbReference type="eggNOG" id="COG1902">
    <property type="taxonomic scope" value="Bacteria"/>
</dbReference>
<comment type="caution">
    <text evidence="4">The sequence shown here is derived from an EMBL/GenBank/DDBJ whole genome shotgun (WGS) entry which is preliminary data.</text>
</comment>
<organism evidence="4 5">
    <name type="scientific">Thomasclavelia ramosa DSM 1402</name>
    <dbReference type="NCBI Taxonomy" id="445974"/>
    <lineage>
        <taxon>Bacteria</taxon>
        <taxon>Bacillati</taxon>
        <taxon>Bacillota</taxon>
        <taxon>Erysipelotrichia</taxon>
        <taxon>Erysipelotrichales</taxon>
        <taxon>Coprobacillaceae</taxon>
        <taxon>Thomasclavelia</taxon>
    </lineage>
</organism>
<dbReference type="GO" id="GO:0010181">
    <property type="term" value="F:FMN binding"/>
    <property type="evidence" value="ECO:0007669"/>
    <property type="project" value="InterPro"/>
</dbReference>
<dbReference type="InterPro" id="IPR013785">
    <property type="entry name" value="Aldolase_TIM"/>
</dbReference>